<evidence type="ECO:0000313" key="4">
    <source>
        <dbReference type="EMBL" id="NKX49807.1"/>
    </source>
</evidence>
<feature type="non-terminal residue" evidence="4">
    <location>
        <position position="379"/>
    </location>
</feature>
<feature type="transmembrane region" description="Helical" evidence="2">
    <location>
        <begin position="75"/>
        <end position="92"/>
    </location>
</feature>
<feature type="transmembrane region" description="Helical" evidence="2">
    <location>
        <begin position="315"/>
        <end position="336"/>
    </location>
</feature>
<feature type="transmembrane region" description="Helical" evidence="2">
    <location>
        <begin position="136"/>
        <end position="158"/>
    </location>
</feature>
<protein>
    <submittedName>
        <fullName evidence="4">Sugar transferase</fullName>
    </submittedName>
</protein>
<feature type="transmembrane region" description="Helical" evidence="2">
    <location>
        <begin position="113"/>
        <end position="130"/>
    </location>
</feature>
<dbReference type="EMBL" id="JAAZSR010000040">
    <property type="protein sequence ID" value="NKX49807.1"/>
    <property type="molecule type" value="Genomic_DNA"/>
</dbReference>
<dbReference type="InterPro" id="IPR003362">
    <property type="entry name" value="Bact_transf"/>
</dbReference>
<keyword evidence="5" id="KW-1185">Reference proteome</keyword>
<dbReference type="Proteomes" id="UP000523795">
    <property type="component" value="Unassembled WGS sequence"/>
</dbReference>
<feature type="domain" description="Bacterial sugar transferase" evidence="3">
    <location>
        <begin position="310"/>
        <end position="374"/>
    </location>
</feature>
<feature type="transmembrane region" description="Helical" evidence="2">
    <location>
        <begin position="46"/>
        <end position="69"/>
    </location>
</feature>
<dbReference type="PANTHER" id="PTHR30576">
    <property type="entry name" value="COLANIC BIOSYNTHESIS UDP-GLUCOSE LIPID CARRIER TRANSFERASE"/>
    <property type="match status" value="1"/>
</dbReference>
<organism evidence="4 5">
    <name type="scientific">Arthrobacter deserti</name>
    <dbReference type="NCBI Taxonomy" id="1742687"/>
    <lineage>
        <taxon>Bacteria</taxon>
        <taxon>Bacillati</taxon>
        <taxon>Actinomycetota</taxon>
        <taxon>Actinomycetes</taxon>
        <taxon>Micrococcales</taxon>
        <taxon>Micrococcaceae</taxon>
        <taxon>Arthrobacter</taxon>
    </lineage>
</organism>
<keyword evidence="2" id="KW-1133">Transmembrane helix</keyword>
<evidence type="ECO:0000259" key="3">
    <source>
        <dbReference type="Pfam" id="PF02397"/>
    </source>
</evidence>
<name>A0ABX1JKG7_9MICC</name>
<evidence type="ECO:0000313" key="5">
    <source>
        <dbReference type="Proteomes" id="UP000523795"/>
    </source>
</evidence>
<keyword evidence="4" id="KW-0808">Transferase</keyword>
<dbReference type="GO" id="GO:0016740">
    <property type="term" value="F:transferase activity"/>
    <property type="evidence" value="ECO:0007669"/>
    <property type="project" value="UniProtKB-KW"/>
</dbReference>
<gene>
    <name evidence="4" type="ORF">HER39_04310</name>
</gene>
<accession>A0ABX1JKG7</accession>
<proteinExistence type="inferred from homology"/>
<dbReference type="PANTHER" id="PTHR30576:SF10">
    <property type="entry name" value="SLL5057 PROTEIN"/>
    <property type="match status" value="1"/>
</dbReference>
<reference evidence="4 5" key="1">
    <citation type="submission" date="2020-04" db="EMBL/GenBank/DDBJ databases">
        <authorList>
            <person name="Liu S."/>
        </authorList>
    </citation>
    <scope>NUCLEOTIDE SEQUENCE [LARGE SCALE GENOMIC DNA]</scope>
    <source>
        <strain evidence="4 5">CGMCC 1.15091</strain>
    </source>
</reference>
<evidence type="ECO:0000256" key="2">
    <source>
        <dbReference type="SAM" id="Phobius"/>
    </source>
</evidence>
<comment type="caution">
    <text evidence="4">The sequence shown here is derived from an EMBL/GenBank/DDBJ whole genome shotgun (WGS) entry which is preliminary data.</text>
</comment>
<sequence length="379" mass="40116">MSELRQQVPLAPLPVPAAGAGQASAKSRGASTAAAWTRRYLRKVRIWDTAAIAAAVSAGDGAAGGLLAGGSYLPAPGWLVAAVVAAAWLTALSVFRTRDLRVIGVGPGEYKRVVSGTAAAFGLLAAVFLLTEADGVRMHFLVTLPLGAVLLLGGRWGLRRWLTSRRHHGHYLSRVLVLGSREDVEYVVGQIDKKSGAAYLVVGAALEEPEDAGAATVGRTGIPVIGGLDGVVAAAASLEADAAIVAGQLRRGSGYLRELGWSLEATATELVVALSLTNVAGPRIQMRPVEGLPLMHVDLPQFPGFRHLLKRAVDIAAPSLALVLLAPLFAVLAVMIRRDSPGGAIFRQERVCRDGRTFQMYKFRSMVRTAEEELEKLRE</sequence>
<evidence type="ECO:0000256" key="1">
    <source>
        <dbReference type="ARBA" id="ARBA00006464"/>
    </source>
</evidence>
<comment type="similarity">
    <text evidence="1">Belongs to the bacterial sugar transferase family.</text>
</comment>
<keyword evidence="2" id="KW-0472">Membrane</keyword>
<dbReference type="Pfam" id="PF02397">
    <property type="entry name" value="Bac_transf"/>
    <property type="match status" value="1"/>
</dbReference>
<keyword evidence="2" id="KW-0812">Transmembrane</keyword>